<accession>A0A1G2CU70</accession>
<reference evidence="2 3" key="1">
    <citation type="journal article" date="2016" name="Nat. Commun.">
        <title>Thousands of microbial genomes shed light on interconnected biogeochemical processes in an aquifer system.</title>
        <authorList>
            <person name="Anantharaman K."/>
            <person name="Brown C.T."/>
            <person name="Hug L.A."/>
            <person name="Sharon I."/>
            <person name="Castelle C.J."/>
            <person name="Probst A.J."/>
            <person name="Thomas B.C."/>
            <person name="Singh A."/>
            <person name="Wilkins M.J."/>
            <person name="Karaoz U."/>
            <person name="Brodie E.L."/>
            <person name="Williams K.H."/>
            <person name="Hubbard S.S."/>
            <person name="Banfield J.F."/>
        </authorList>
    </citation>
    <scope>NUCLEOTIDE SEQUENCE [LARGE SCALE GENOMIC DNA]</scope>
</reference>
<dbReference type="InterPro" id="IPR025359">
    <property type="entry name" value="SduA_C"/>
</dbReference>
<gene>
    <name evidence="2" type="ORF">A2845_04285</name>
</gene>
<evidence type="ECO:0000313" key="3">
    <source>
        <dbReference type="Proteomes" id="UP000177122"/>
    </source>
</evidence>
<sequence length="389" mass="44631">MSNGEYAIKKDPALTYVSRAIGKDGNIRYISKVFELKDFKDFYNDQKEKKVFEVIRESAVQEITAIYNQDTTGFSLRIQRFSKDTGIPHNQSFSFHGGALTRFIKFLESLDLLDLTSKENLKFTDQNVSELVERKNAFSQLLHGSQALTSDQLFQLFNKLGTAERNSLFQKFIENIDALDVESLSAAIKQKEHKEAIANLEYLLSIESDVNFLEAIKGNGALKKYHANQPEGVFHKWIGANLWVFGVEYYKKHTFRKIGEDNSEADIVLETPDGFISLIEVKRPSVGSPLFRYDTSHRCHFPTSPFSEAIGQSLIYLQRIEDYKKTLSIQHSVRILRPRVQLILGRSDAFTEDEKKALHFLNSSLHDIDILTYDQLIQNGKQIISHYEN</sequence>
<evidence type="ECO:0000313" key="2">
    <source>
        <dbReference type="EMBL" id="OGZ04929.1"/>
    </source>
</evidence>
<dbReference type="AlphaFoldDB" id="A0A1G2CU70"/>
<dbReference type="EMBL" id="MHLI01000017">
    <property type="protein sequence ID" value="OGZ04929.1"/>
    <property type="molecule type" value="Genomic_DNA"/>
</dbReference>
<comment type="caution">
    <text evidence="2">The sequence shown here is derived from an EMBL/GenBank/DDBJ whole genome shotgun (WGS) entry which is preliminary data.</text>
</comment>
<dbReference type="Pfam" id="PF14082">
    <property type="entry name" value="SduA_C"/>
    <property type="match status" value="1"/>
</dbReference>
<protein>
    <recommendedName>
        <fullName evidence="1">Shedu protein SduA C-terminal domain-containing protein</fullName>
    </recommendedName>
</protein>
<proteinExistence type="predicted"/>
<organism evidence="2 3">
    <name type="scientific">Candidatus Lloydbacteria bacterium RIFCSPHIGHO2_01_FULL_49_22</name>
    <dbReference type="NCBI Taxonomy" id="1798658"/>
    <lineage>
        <taxon>Bacteria</taxon>
        <taxon>Candidatus Lloydiibacteriota</taxon>
    </lineage>
</organism>
<name>A0A1G2CU70_9BACT</name>
<feature type="domain" description="Shedu protein SduA C-terminal" evidence="1">
    <location>
        <begin position="229"/>
        <end position="377"/>
    </location>
</feature>
<evidence type="ECO:0000259" key="1">
    <source>
        <dbReference type="Pfam" id="PF14082"/>
    </source>
</evidence>
<dbReference type="Proteomes" id="UP000177122">
    <property type="component" value="Unassembled WGS sequence"/>
</dbReference>